<dbReference type="InterPro" id="IPR034257">
    <property type="entry name" value="Acinus_RRM"/>
</dbReference>
<name>A0AAD4N259_9BILA</name>
<dbReference type="InterPro" id="IPR012677">
    <property type="entry name" value="Nucleotide-bd_a/b_plait_sf"/>
</dbReference>
<dbReference type="EMBL" id="JAKKPZ010000023">
    <property type="protein sequence ID" value="KAI1711154.1"/>
    <property type="molecule type" value="Genomic_DNA"/>
</dbReference>
<dbReference type="SUPFAM" id="SSF68906">
    <property type="entry name" value="SAP domain"/>
    <property type="match status" value="1"/>
</dbReference>
<feature type="compositionally biased region" description="Basic and acidic residues" evidence="1">
    <location>
        <begin position="647"/>
        <end position="660"/>
    </location>
</feature>
<dbReference type="InterPro" id="IPR052793">
    <property type="entry name" value="EJC-associated_protein"/>
</dbReference>
<feature type="compositionally biased region" description="Basic and acidic residues" evidence="1">
    <location>
        <begin position="238"/>
        <end position="255"/>
    </location>
</feature>
<dbReference type="PANTHER" id="PTHR46589:SF1">
    <property type="entry name" value="APOPTOTIC CHROMATIN CONDENSATION INDUCER IN THE NUCLEUS"/>
    <property type="match status" value="1"/>
</dbReference>
<feature type="compositionally biased region" description="Basic and acidic residues" evidence="1">
    <location>
        <begin position="283"/>
        <end position="309"/>
    </location>
</feature>
<protein>
    <submittedName>
        <fullName evidence="3">RNSP1-SAP18 binding (RSB) motif domain-containing protein</fullName>
    </submittedName>
</protein>
<dbReference type="InterPro" id="IPR003034">
    <property type="entry name" value="SAP_dom"/>
</dbReference>
<dbReference type="AlphaFoldDB" id="A0AAD4N259"/>
<organism evidence="3 4">
    <name type="scientific">Ditylenchus destructor</name>
    <dbReference type="NCBI Taxonomy" id="166010"/>
    <lineage>
        <taxon>Eukaryota</taxon>
        <taxon>Metazoa</taxon>
        <taxon>Ecdysozoa</taxon>
        <taxon>Nematoda</taxon>
        <taxon>Chromadorea</taxon>
        <taxon>Rhabditida</taxon>
        <taxon>Tylenchina</taxon>
        <taxon>Tylenchomorpha</taxon>
        <taxon>Sphaerularioidea</taxon>
        <taxon>Anguinidae</taxon>
        <taxon>Anguininae</taxon>
        <taxon>Ditylenchus</taxon>
    </lineage>
</organism>
<dbReference type="GO" id="GO:0071011">
    <property type="term" value="C:precatalytic spliceosome"/>
    <property type="evidence" value="ECO:0007669"/>
    <property type="project" value="TreeGrafter"/>
</dbReference>
<sequence>MSVSSADGDGVHLDDGRLVTELKVVELRKELEMRNLPKSGNKKELTERLKKYLMSNGEGAITSSSHGGTPRSSAHSSPVKSPEPMENPLVARYRATQEELLRQARQEAEMNRTSSGGEETEEKANDHPGSQSENTTSSKKSAKKDAPEEALVEPKEADIEEQKQPDQNDEPAISEPVSEKGDIAPEATPEKTEIEHTGEEFITQPDETVSNEKQSAMELEKGPVPVEEPKKSPTPTEMVDKEIKEEKHELEDRQLLSRSPSAADSSATTPAAASPKYEGSVTIKDENQETKDTGPAEREMPIIKTEPTKADEVVFQEAADQEDMGAPEGVVVGAQDELDYEEEEGDNEESKTGVTTTQRPPRTKRAPHVYTEGVTVVSEAAAASAADSAKTVLKEEITSEPAENFTAQGLVRRRPASPARNPVSKLIHIRQLKRPFTVKQLQTLLKNFGTIVEEDFWIDSIKSNCIAKFELEEQAEQAREGLHNVVWPTSSDQSLIVEFSTDEKLARRKGEGGKVDDLGLKIIVDNSKTNDEPSSRDNRIDSKESTEGHRRAVTDESQRSPSRKRKAVDDGPTRTLEDIFMKTKALPAIYYLPLTEEEVSLHTDEHNKQKEKKKNEASKPVASSRNGVNRDRSPQRRRSSPVQGNRRSPDPKRGRRDDSPPRGYRLRH</sequence>
<feature type="compositionally biased region" description="Basic and acidic residues" evidence="1">
    <location>
        <begin position="34"/>
        <end position="50"/>
    </location>
</feature>
<dbReference type="PANTHER" id="PTHR46589">
    <property type="entry name" value="APOPTOTIC CHROMATIN CONDENSATION INDUCER IN THE NUCLEUS"/>
    <property type="match status" value="1"/>
</dbReference>
<accession>A0AAD4N259</accession>
<feature type="compositionally biased region" description="Basic and acidic residues" evidence="1">
    <location>
        <begin position="528"/>
        <end position="558"/>
    </location>
</feature>
<dbReference type="InterPro" id="IPR035979">
    <property type="entry name" value="RBD_domain_sf"/>
</dbReference>
<feature type="compositionally biased region" description="Polar residues" evidence="1">
    <location>
        <begin position="61"/>
        <end position="79"/>
    </location>
</feature>
<feature type="compositionally biased region" description="Basic and acidic residues" evidence="1">
    <location>
        <begin position="177"/>
        <end position="199"/>
    </location>
</feature>
<feature type="compositionally biased region" description="Low complexity" evidence="1">
    <location>
        <begin position="257"/>
        <end position="275"/>
    </location>
</feature>
<dbReference type="Gene3D" id="1.10.720.30">
    <property type="entry name" value="SAP domain"/>
    <property type="match status" value="1"/>
</dbReference>
<reference evidence="3" key="1">
    <citation type="submission" date="2022-01" db="EMBL/GenBank/DDBJ databases">
        <title>Genome Sequence Resource for Two Populations of Ditylenchus destructor, the Migratory Endoparasitic Phytonematode.</title>
        <authorList>
            <person name="Zhang H."/>
            <person name="Lin R."/>
            <person name="Xie B."/>
        </authorList>
    </citation>
    <scope>NUCLEOTIDE SEQUENCE</scope>
    <source>
        <strain evidence="3">BazhouSP</strain>
    </source>
</reference>
<keyword evidence="4" id="KW-1185">Reference proteome</keyword>
<dbReference type="InterPro" id="IPR032552">
    <property type="entry name" value="RSB_motif"/>
</dbReference>
<dbReference type="GO" id="GO:0008380">
    <property type="term" value="P:RNA splicing"/>
    <property type="evidence" value="ECO:0007669"/>
    <property type="project" value="TreeGrafter"/>
</dbReference>
<feature type="region of interest" description="Disordered" evidence="1">
    <location>
        <begin position="601"/>
        <end position="668"/>
    </location>
</feature>
<feature type="compositionally biased region" description="Basic and acidic residues" evidence="1">
    <location>
        <begin position="143"/>
        <end position="166"/>
    </location>
</feature>
<feature type="region of interest" description="Disordered" evidence="1">
    <location>
        <begin position="526"/>
        <end position="572"/>
    </location>
</feature>
<dbReference type="CDD" id="cd12432">
    <property type="entry name" value="RRM_ACINU"/>
    <property type="match status" value="1"/>
</dbReference>
<feature type="domain" description="SAP" evidence="2">
    <location>
        <begin position="19"/>
        <end position="53"/>
    </location>
</feature>
<evidence type="ECO:0000313" key="3">
    <source>
        <dbReference type="EMBL" id="KAI1711154.1"/>
    </source>
</evidence>
<feature type="compositionally biased region" description="Basic and acidic residues" evidence="1">
    <location>
        <begin position="95"/>
        <end position="110"/>
    </location>
</feature>
<dbReference type="GO" id="GO:0003723">
    <property type="term" value="F:RNA binding"/>
    <property type="evidence" value="ECO:0007669"/>
    <property type="project" value="TreeGrafter"/>
</dbReference>
<feature type="region of interest" description="Disordered" evidence="1">
    <location>
        <begin position="337"/>
        <end position="364"/>
    </location>
</feature>
<dbReference type="Proteomes" id="UP001201812">
    <property type="component" value="Unassembled WGS sequence"/>
</dbReference>
<dbReference type="Gene3D" id="3.30.70.330">
    <property type="match status" value="1"/>
</dbReference>
<dbReference type="Pfam" id="PF02037">
    <property type="entry name" value="SAP"/>
    <property type="match status" value="1"/>
</dbReference>
<evidence type="ECO:0000313" key="4">
    <source>
        <dbReference type="Proteomes" id="UP001201812"/>
    </source>
</evidence>
<dbReference type="Pfam" id="PF16294">
    <property type="entry name" value="RSB_motif"/>
    <property type="match status" value="1"/>
</dbReference>
<proteinExistence type="predicted"/>
<dbReference type="SMART" id="SM00513">
    <property type="entry name" value="SAP"/>
    <property type="match status" value="1"/>
</dbReference>
<gene>
    <name evidence="3" type="ORF">DdX_10408</name>
</gene>
<feature type="compositionally biased region" description="Acidic residues" evidence="1">
    <location>
        <begin position="337"/>
        <end position="347"/>
    </location>
</feature>
<feature type="compositionally biased region" description="Polar residues" evidence="1">
    <location>
        <begin position="205"/>
        <end position="214"/>
    </location>
</feature>
<comment type="caution">
    <text evidence="3">The sequence shown here is derived from an EMBL/GenBank/DDBJ whole genome shotgun (WGS) entry which is preliminary data.</text>
</comment>
<dbReference type="InterPro" id="IPR036361">
    <property type="entry name" value="SAP_dom_sf"/>
</dbReference>
<feature type="compositionally biased region" description="Basic and acidic residues" evidence="1">
    <location>
        <begin position="601"/>
        <end position="617"/>
    </location>
</feature>
<dbReference type="GO" id="GO:0061574">
    <property type="term" value="C:ASAP complex"/>
    <property type="evidence" value="ECO:0007669"/>
    <property type="project" value="TreeGrafter"/>
</dbReference>
<evidence type="ECO:0000256" key="1">
    <source>
        <dbReference type="SAM" id="MobiDB-lite"/>
    </source>
</evidence>
<evidence type="ECO:0000259" key="2">
    <source>
        <dbReference type="PROSITE" id="PS50800"/>
    </source>
</evidence>
<dbReference type="PROSITE" id="PS50800">
    <property type="entry name" value="SAP"/>
    <property type="match status" value="1"/>
</dbReference>
<feature type="region of interest" description="Disordered" evidence="1">
    <location>
        <begin position="34"/>
        <end position="309"/>
    </location>
</feature>
<dbReference type="SUPFAM" id="SSF54928">
    <property type="entry name" value="RNA-binding domain, RBD"/>
    <property type="match status" value="1"/>
</dbReference>